<keyword evidence="5 7" id="KW-1133">Transmembrane helix</keyword>
<protein>
    <recommendedName>
        <fullName evidence="8">Type II secretion system protein GspF domain-containing protein</fullName>
    </recommendedName>
</protein>
<feature type="domain" description="Type II secretion system protein GspF" evidence="8">
    <location>
        <begin position="87"/>
        <end position="210"/>
    </location>
</feature>
<evidence type="ECO:0000313" key="9">
    <source>
        <dbReference type="EMBL" id="RUO30555.1"/>
    </source>
</evidence>
<dbReference type="InterPro" id="IPR003004">
    <property type="entry name" value="GspF/PilC"/>
</dbReference>
<keyword evidence="4 7" id="KW-0812">Transmembrane</keyword>
<reference evidence="9 10" key="1">
    <citation type="journal article" date="2018" name="Front. Microbiol.">
        <title>Genome-Based Analysis Reveals the Taxonomy and Diversity of the Family Idiomarinaceae.</title>
        <authorList>
            <person name="Liu Y."/>
            <person name="Lai Q."/>
            <person name="Shao Z."/>
        </authorList>
    </citation>
    <scope>NUCLEOTIDE SEQUENCE [LARGE SCALE GENOMIC DNA]</scope>
    <source>
        <strain evidence="9 10">GBSy1</strain>
    </source>
</reference>
<dbReference type="PANTHER" id="PTHR30012">
    <property type="entry name" value="GENERAL SECRETION PATHWAY PROTEIN"/>
    <property type="match status" value="1"/>
</dbReference>
<dbReference type="InterPro" id="IPR018076">
    <property type="entry name" value="T2SS_GspF_dom"/>
</dbReference>
<dbReference type="Gene3D" id="1.20.81.30">
    <property type="entry name" value="Type II secretion system (T2SS), domain F"/>
    <property type="match status" value="2"/>
</dbReference>
<name>A0ABY0BZL0_9GAMM</name>
<evidence type="ECO:0000313" key="10">
    <source>
        <dbReference type="Proteomes" id="UP000287410"/>
    </source>
</evidence>
<sequence>MPVWLISTLSRPSSNTWRSWSVFRKTLRAWHWQGRNRHGLKLRGIAFIPPQLLRLQLWQQGVQLVSTRLVRQRPLRGKRLRSWQLDFTAAWASLLNSGLSQLDAFRLLMEQAQHAEVSQWLHSLLAALHSGSSLHHSLQRSAAGFSAQYCRLVEVGEQSGQLPQVLSRLQQQMEQSAAQGKAVRKALTYPLIVLTVAVMVVFAMLYFVVPQFAQLYLQMDVAIPPSTASLLALADALREPASWLLLLPLAALWPLKRVFQHSMGRSPLFVRWLYQLPGIGSLLLRQHLTADFATLQLAYASHLPLTDACQLTARSCESAYLRQHWQRCTQLLAGGSSLYEILQQNPCLNQEQLRIIDLGERSGRLSEQLERLTQQLADQVEQVQQRILKALEPAFLAITGVITGAILMALYIPLFQLGQLVG</sequence>
<keyword evidence="10" id="KW-1185">Reference proteome</keyword>
<dbReference type="InterPro" id="IPR042094">
    <property type="entry name" value="T2SS_GspF_sf"/>
</dbReference>
<evidence type="ECO:0000259" key="8">
    <source>
        <dbReference type="Pfam" id="PF00482"/>
    </source>
</evidence>
<comment type="similarity">
    <text evidence="2">Belongs to the GSP F family.</text>
</comment>
<evidence type="ECO:0000256" key="7">
    <source>
        <dbReference type="SAM" id="Phobius"/>
    </source>
</evidence>
<comment type="caution">
    <text evidence="9">The sequence shown here is derived from an EMBL/GenBank/DDBJ whole genome shotgun (WGS) entry which is preliminary data.</text>
</comment>
<dbReference type="Proteomes" id="UP000287410">
    <property type="component" value="Unassembled WGS sequence"/>
</dbReference>
<evidence type="ECO:0000256" key="1">
    <source>
        <dbReference type="ARBA" id="ARBA00004651"/>
    </source>
</evidence>
<dbReference type="EMBL" id="PIPN01000002">
    <property type="protein sequence ID" value="RUO30555.1"/>
    <property type="molecule type" value="Genomic_DNA"/>
</dbReference>
<feature type="domain" description="Type II secretion system protein GspF" evidence="8">
    <location>
        <begin position="297"/>
        <end position="413"/>
    </location>
</feature>
<dbReference type="PRINTS" id="PR00812">
    <property type="entry name" value="BCTERIALGSPF"/>
</dbReference>
<evidence type="ECO:0000256" key="5">
    <source>
        <dbReference type="ARBA" id="ARBA00022989"/>
    </source>
</evidence>
<accession>A0ABY0BZL0</accession>
<dbReference type="PANTHER" id="PTHR30012:SF0">
    <property type="entry name" value="TYPE II SECRETION SYSTEM PROTEIN F-RELATED"/>
    <property type="match status" value="1"/>
</dbReference>
<organism evidence="9 10">
    <name type="scientific">Aliidiomarina sedimenti</name>
    <dbReference type="NCBI Taxonomy" id="1933879"/>
    <lineage>
        <taxon>Bacteria</taxon>
        <taxon>Pseudomonadati</taxon>
        <taxon>Pseudomonadota</taxon>
        <taxon>Gammaproteobacteria</taxon>
        <taxon>Alteromonadales</taxon>
        <taxon>Idiomarinaceae</taxon>
        <taxon>Aliidiomarina</taxon>
    </lineage>
</organism>
<feature type="transmembrane region" description="Helical" evidence="7">
    <location>
        <begin position="394"/>
        <end position="414"/>
    </location>
</feature>
<evidence type="ECO:0000256" key="2">
    <source>
        <dbReference type="ARBA" id="ARBA00005745"/>
    </source>
</evidence>
<evidence type="ECO:0000256" key="3">
    <source>
        <dbReference type="ARBA" id="ARBA00022475"/>
    </source>
</evidence>
<dbReference type="Pfam" id="PF00482">
    <property type="entry name" value="T2SSF"/>
    <property type="match status" value="2"/>
</dbReference>
<comment type="subcellular location">
    <subcellularLocation>
        <location evidence="1">Cell membrane</location>
        <topology evidence="1">Multi-pass membrane protein</topology>
    </subcellularLocation>
</comment>
<evidence type="ECO:0000256" key="4">
    <source>
        <dbReference type="ARBA" id="ARBA00022692"/>
    </source>
</evidence>
<gene>
    <name evidence="9" type="ORF">CWE12_04685</name>
</gene>
<feature type="transmembrane region" description="Helical" evidence="7">
    <location>
        <begin position="186"/>
        <end position="209"/>
    </location>
</feature>
<proteinExistence type="inferred from homology"/>
<keyword evidence="6 7" id="KW-0472">Membrane</keyword>
<keyword evidence="3" id="KW-1003">Cell membrane</keyword>
<evidence type="ECO:0000256" key="6">
    <source>
        <dbReference type="ARBA" id="ARBA00023136"/>
    </source>
</evidence>